<dbReference type="NCBIfam" id="TIGR00231">
    <property type="entry name" value="small_GTP"/>
    <property type="match status" value="1"/>
</dbReference>
<evidence type="ECO:0000256" key="3">
    <source>
        <dbReference type="ARBA" id="ARBA00022540"/>
    </source>
</evidence>
<dbReference type="InterPro" id="IPR005225">
    <property type="entry name" value="Small_GTP-bd"/>
</dbReference>
<dbReference type="FunFam" id="2.40.30.10:FF:000008">
    <property type="entry name" value="Translation initiation factor IF-2"/>
    <property type="match status" value="1"/>
</dbReference>
<feature type="compositionally biased region" description="Basic and acidic residues" evidence="10">
    <location>
        <begin position="96"/>
        <end position="106"/>
    </location>
</feature>
<dbReference type="STRING" id="1121419.SAMN05443529_105170"/>
<dbReference type="PANTHER" id="PTHR43381:SF5">
    <property type="entry name" value="TR-TYPE G DOMAIN-CONTAINING PROTEIN"/>
    <property type="match status" value="1"/>
</dbReference>
<dbReference type="SUPFAM" id="SSF52540">
    <property type="entry name" value="P-loop containing nucleoside triphosphate hydrolases"/>
    <property type="match status" value="1"/>
</dbReference>
<feature type="binding site" evidence="8">
    <location>
        <begin position="573"/>
        <end position="577"/>
    </location>
    <ligand>
        <name>GTP</name>
        <dbReference type="ChEBI" id="CHEBI:37565"/>
    </ligand>
</feature>
<dbReference type="InterPro" id="IPR009000">
    <property type="entry name" value="Transl_B-barrel_sf"/>
</dbReference>
<dbReference type="FunFam" id="3.40.50.10050:FF:000001">
    <property type="entry name" value="Translation initiation factor IF-2"/>
    <property type="match status" value="1"/>
</dbReference>
<name>A0A1G7WIS3_9FIRM</name>
<sequence length="1020" mass="110367">MSIRVHELAKELNFSSKEVMTRLLAMGTDVKNHLSTVDQKDADRLRNQQKGKETVLEHSEHKNTEETRPMTTESVQDGELKDPRSAIERQPQSARPEIEGGRRPGAEGRPQAPRQGNQGQPQGPRPGYQGQPQGSRSGSQGQPQGSRPGYQGQPQGPRPGYQGQPQGPRPGYQGQPQGPRPGYQGQPQGPRPGYQGQPQGPRPGYQGQPQGPRPGYQGQPQGPRPGYQGQPQGPRPEYQGQPQGPRPGYQGQPQGPRPGYQGQPQGPRPGYQGQPQGPRPGYQGQPQGPRPGYQGQPQGPRPGYQGQPQGPRPGYQGQPQGPRPGYQGQPQGPRPGYQGQSQGPRPGYQGQQQGPRPGYQGQQQGARPGMPPRAGGGAPPSPVIIEQAKRQMPANKKAQDKAYERKREIEKERENAIRSPHRRPQKHVKKEVKDTTPKHIVIQGSISVQDLASKMSRKGGELIKQLMNLGVMATINQELDVETATILAGEMGVTIEVKAEKSLAVIEEIQDDPQDLVTRPPVVTVMGHVDHGKTSLLDAIRTTHVTASEAGGITQHIGAYQVEINGQKITFLDTPGHEAFTSMRARGAQVTDIAILVVAADDGIMPQTIEAINHAKAAEVPIIVAINKIDKENAVPEKVKQELTEYGLVVEEWGGDTIAVPVSAKSHLNIEQLLEMILLVAEVREYKANPNRPAAGNVIEAELDKGKGPVATVLVSKGTLNIGDVAVAGCAYGRIKAMLDEKGRRVKKAGPSMPVEVQGLSEVPEAGEPFYVVADEKLARQITSARIAVRKVEESKQSVAVKVSLEDLFDKIKEGEIKDLNIIIKADVQGSVEALKQSLLRLSTGEVRVNPIHGGVGAINKTDIMLASASNAIILGFNVRPDANAKATAELEGVDLRLYRVIYDAIEDVKAAMTGLLDPSFKEVVVGKAEVRMVFKVPKAGTVAGCMVTEGKIIRSAKVRVIRDSIVIHEGVMESLKRFKDDAKEVAEGYECGIGIEKYNDVKEGDTIEAFVMEEVKRTL</sequence>
<evidence type="ECO:0000256" key="4">
    <source>
        <dbReference type="ARBA" id="ARBA00022741"/>
    </source>
</evidence>
<dbReference type="InterPro" id="IPR000178">
    <property type="entry name" value="TF_IF2_bacterial-like"/>
</dbReference>
<evidence type="ECO:0000256" key="10">
    <source>
        <dbReference type="SAM" id="MobiDB-lite"/>
    </source>
</evidence>
<evidence type="ECO:0000256" key="2">
    <source>
        <dbReference type="ARBA" id="ARBA00020675"/>
    </source>
</evidence>
<dbReference type="Pfam" id="PF22042">
    <property type="entry name" value="EF-G_D2"/>
    <property type="match status" value="1"/>
</dbReference>
<dbReference type="GO" id="GO:0005829">
    <property type="term" value="C:cytosol"/>
    <property type="evidence" value="ECO:0007669"/>
    <property type="project" value="TreeGrafter"/>
</dbReference>
<evidence type="ECO:0000313" key="13">
    <source>
        <dbReference type="Proteomes" id="UP000198656"/>
    </source>
</evidence>
<dbReference type="InterPro" id="IPR015760">
    <property type="entry name" value="TIF_IF2"/>
</dbReference>
<keyword evidence="13" id="KW-1185">Reference proteome</keyword>
<comment type="subcellular location">
    <subcellularLocation>
        <location evidence="8">Cytoplasm</location>
    </subcellularLocation>
</comment>
<dbReference type="SUPFAM" id="SSF50447">
    <property type="entry name" value="Translation proteins"/>
    <property type="match status" value="2"/>
</dbReference>
<reference evidence="13" key="1">
    <citation type="submission" date="2016-10" db="EMBL/GenBank/DDBJ databases">
        <authorList>
            <person name="Varghese N."/>
            <person name="Submissions S."/>
        </authorList>
    </citation>
    <scope>NUCLEOTIDE SEQUENCE [LARGE SCALE GENOMIC DNA]</scope>
    <source>
        <strain evidence="13">DSM 8344</strain>
    </source>
</reference>
<dbReference type="Gene3D" id="3.40.50.300">
    <property type="entry name" value="P-loop containing nucleotide triphosphate hydrolases"/>
    <property type="match status" value="1"/>
</dbReference>
<dbReference type="Gene3D" id="1.10.10.2480">
    <property type="match status" value="1"/>
</dbReference>
<dbReference type="FunFam" id="2.40.30.10:FF:000054">
    <property type="entry name" value="Translation initiation factor IF-2"/>
    <property type="match status" value="1"/>
</dbReference>
<dbReference type="Gene3D" id="3.40.50.10050">
    <property type="entry name" value="Translation initiation factor IF- 2, domain 3"/>
    <property type="match status" value="1"/>
</dbReference>
<dbReference type="InterPro" id="IPR006847">
    <property type="entry name" value="IF2_N"/>
</dbReference>
<dbReference type="EMBL" id="FNCP01000005">
    <property type="protein sequence ID" value="SDG71852.1"/>
    <property type="molecule type" value="Genomic_DNA"/>
</dbReference>
<dbReference type="GO" id="GO:0003743">
    <property type="term" value="F:translation initiation factor activity"/>
    <property type="evidence" value="ECO:0007669"/>
    <property type="project" value="UniProtKB-UniRule"/>
</dbReference>
<dbReference type="Pfam" id="PF11987">
    <property type="entry name" value="IF-2"/>
    <property type="match status" value="1"/>
</dbReference>
<dbReference type="PANTHER" id="PTHR43381">
    <property type="entry name" value="TRANSLATION INITIATION FACTOR IF-2-RELATED"/>
    <property type="match status" value="1"/>
</dbReference>
<evidence type="ECO:0000256" key="7">
    <source>
        <dbReference type="ARBA" id="ARBA00025162"/>
    </source>
</evidence>
<dbReference type="PROSITE" id="PS51722">
    <property type="entry name" value="G_TR_2"/>
    <property type="match status" value="1"/>
</dbReference>
<dbReference type="Gene3D" id="2.40.30.10">
    <property type="entry name" value="Translation factors"/>
    <property type="match status" value="2"/>
</dbReference>
<dbReference type="Pfam" id="PF00009">
    <property type="entry name" value="GTP_EFTU"/>
    <property type="match status" value="1"/>
</dbReference>
<dbReference type="InterPro" id="IPR044145">
    <property type="entry name" value="IF2_II"/>
</dbReference>
<evidence type="ECO:0000259" key="11">
    <source>
        <dbReference type="PROSITE" id="PS51722"/>
    </source>
</evidence>
<feature type="compositionally biased region" description="Basic and acidic residues" evidence="10">
    <location>
        <begin position="397"/>
        <end position="416"/>
    </location>
</feature>
<dbReference type="NCBIfam" id="TIGR00487">
    <property type="entry name" value="IF-2"/>
    <property type="match status" value="1"/>
</dbReference>
<evidence type="ECO:0000313" key="12">
    <source>
        <dbReference type="EMBL" id="SDG71852.1"/>
    </source>
</evidence>
<organism evidence="12 13">
    <name type="scientific">Desulfosporosinus hippei DSM 8344</name>
    <dbReference type="NCBI Taxonomy" id="1121419"/>
    <lineage>
        <taxon>Bacteria</taxon>
        <taxon>Bacillati</taxon>
        <taxon>Bacillota</taxon>
        <taxon>Clostridia</taxon>
        <taxon>Eubacteriales</taxon>
        <taxon>Desulfitobacteriaceae</taxon>
        <taxon>Desulfosporosinus</taxon>
    </lineage>
</organism>
<feature type="compositionally biased region" description="Basic residues" evidence="10">
    <location>
        <begin position="419"/>
        <end position="430"/>
    </location>
</feature>
<dbReference type="SUPFAM" id="SSF52156">
    <property type="entry name" value="Initiation factor IF2/eIF5b, domain 3"/>
    <property type="match status" value="1"/>
</dbReference>
<comment type="similarity">
    <text evidence="1 8 9">Belongs to the TRAFAC class translation factor GTPase superfamily. Classic translation factor GTPase family. IF-2 subfamily.</text>
</comment>
<feature type="compositionally biased region" description="Low complexity" evidence="10">
    <location>
        <begin position="107"/>
        <end position="368"/>
    </location>
</feature>
<dbReference type="CDD" id="cd01887">
    <property type="entry name" value="IF2_eIF5B"/>
    <property type="match status" value="1"/>
</dbReference>
<feature type="compositionally biased region" description="Basic and acidic residues" evidence="10">
    <location>
        <begin position="78"/>
        <end position="87"/>
    </location>
</feature>
<dbReference type="RefSeq" id="WP_092331414.1">
    <property type="nucleotide sequence ID" value="NZ_FNCP01000005.1"/>
</dbReference>
<dbReference type="Proteomes" id="UP000198656">
    <property type="component" value="Unassembled WGS sequence"/>
</dbReference>
<comment type="function">
    <text evidence="7 8 9">One of the essential components for the initiation of protein synthesis. Protects formylmethionyl-tRNA from spontaneous hydrolysis and promotes its binding to the 30S ribosomal subunits. Also involved in the hydrolysis of GTP during the formation of the 70S ribosomal complex.</text>
</comment>
<feature type="binding site" evidence="8">
    <location>
        <begin position="527"/>
        <end position="534"/>
    </location>
    <ligand>
        <name>GTP</name>
        <dbReference type="ChEBI" id="CHEBI:37565"/>
    </ligand>
</feature>
<keyword evidence="5 8" id="KW-0648">Protein biosynthesis</keyword>
<keyword evidence="6 8" id="KW-0342">GTP-binding</keyword>
<dbReference type="InterPro" id="IPR000795">
    <property type="entry name" value="T_Tr_GTP-bd_dom"/>
</dbReference>
<dbReference type="PROSITE" id="PS01176">
    <property type="entry name" value="IF2"/>
    <property type="match status" value="1"/>
</dbReference>
<evidence type="ECO:0000256" key="5">
    <source>
        <dbReference type="ARBA" id="ARBA00022917"/>
    </source>
</evidence>
<evidence type="ECO:0000256" key="1">
    <source>
        <dbReference type="ARBA" id="ARBA00007733"/>
    </source>
</evidence>
<dbReference type="OrthoDB" id="9811804at2"/>
<evidence type="ECO:0000256" key="8">
    <source>
        <dbReference type="HAMAP-Rule" id="MF_00100"/>
    </source>
</evidence>
<feature type="binding site" evidence="8">
    <location>
        <begin position="627"/>
        <end position="630"/>
    </location>
    <ligand>
        <name>GTP</name>
        <dbReference type="ChEBI" id="CHEBI:37565"/>
    </ligand>
</feature>
<dbReference type="InterPro" id="IPR027417">
    <property type="entry name" value="P-loop_NTPase"/>
</dbReference>
<dbReference type="AlphaFoldDB" id="A0A1G7WIS3"/>
<feature type="region of interest" description="G-domain" evidence="8">
    <location>
        <begin position="521"/>
        <end position="669"/>
    </location>
</feature>
<dbReference type="InterPro" id="IPR036925">
    <property type="entry name" value="TIF_IF2_dom3_sf"/>
</dbReference>
<evidence type="ECO:0000256" key="9">
    <source>
        <dbReference type="RuleBase" id="RU000644"/>
    </source>
</evidence>
<feature type="domain" description="Tr-type G" evidence="11">
    <location>
        <begin position="518"/>
        <end position="687"/>
    </location>
</feature>
<feature type="region of interest" description="Disordered" evidence="10">
    <location>
        <begin position="35"/>
        <end position="434"/>
    </location>
</feature>
<dbReference type="FunFam" id="3.40.50.300:FF:000019">
    <property type="entry name" value="Translation initiation factor IF-2"/>
    <property type="match status" value="1"/>
</dbReference>
<accession>A0A1G7WIS3</accession>
<dbReference type="CDD" id="cd03702">
    <property type="entry name" value="IF2_mtIF2_II"/>
    <property type="match status" value="1"/>
</dbReference>
<keyword evidence="4 8" id="KW-0547">Nucleotide-binding</keyword>
<dbReference type="GO" id="GO:0003924">
    <property type="term" value="F:GTPase activity"/>
    <property type="evidence" value="ECO:0007669"/>
    <property type="project" value="UniProtKB-UniRule"/>
</dbReference>
<dbReference type="GO" id="GO:0005525">
    <property type="term" value="F:GTP binding"/>
    <property type="evidence" value="ECO:0007669"/>
    <property type="project" value="UniProtKB-KW"/>
</dbReference>
<evidence type="ECO:0000256" key="6">
    <source>
        <dbReference type="ARBA" id="ARBA00023134"/>
    </source>
</evidence>
<dbReference type="InterPro" id="IPR023115">
    <property type="entry name" value="TIF_IF2_dom3"/>
</dbReference>
<feature type="compositionally biased region" description="Basic and acidic residues" evidence="10">
    <location>
        <begin position="38"/>
        <end position="68"/>
    </location>
</feature>
<dbReference type="InterPro" id="IPR053905">
    <property type="entry name" value="EF-G-like_DII"/>
</dbReference>
<protein>
    <recommendedName>
        <fullName evidence="2 8">Translation initiation factor IF-2</fullName>
    </recommendedName>
</protein>
<proteinExistence type="inferred from homology"/>
<gene>
    <name evidence="8" type="primary">infB</name>
    <name evidence="12" type="ORF">SAMN05443529_105170</name>
</gene>
<keyword evidence="8" id="KW-0963">Cytoplasm</keyword>
<dbReference type="CDD" id="cd03692">
    <property type="entry name" value="mtIF2_IVc"/>
    <property type="match status" value="1"/>
</dbReference>
<dbReference type="HAMAP" id="MF_00100_B">
    <property type="entry name" value="IF_2_B"/>
    <property type="match status" value="1"/>
</dbReference>
<dbReference type="Pfam" id="PF04760">
    <property type="entry name" value="IF2_N"/>
    <property type="match status" value="2"/>
</dbReference>
<keyword evidence="3 8" id="KW-0396">Initiation factor</keyword>